<evidence type="ECO:0000313" key="3">
    <source>
        <dbReference type="EMBL" id="KAF4038987.1"/>
    </source>
</evidence>
<evidence type="ECO:0000256" key="1">
    <source>
        <dbReference type="SAM" id="Coils"/>
    </source>
</evidence>
<dbReference type="Proteomes" id="UP000602510">
    <property type="component" value="Unassembled WGS sequence"/>
</dbReference>
<gene>
    <name evidence="3" type="ORF">GN244_ATG08977</name>
    <name evidence="4" type="ORF">GN958_ATG15656</name>
</gene>
<feature type="region of interest" description="Disordered" evidence="2">
    <location>
        <begin position="758"/>
        <end position="782"/>
    </location>
</feature>
<feature type="compositionally biased region" description="Basic residues" evidence="2">
    <location>
        <begin position="765"/>
        <end position="782"/>
    </location>
</feature>
<feature type="coiled-coil region" evidence="1">
    <location>
        <begin position="102"/>
        <end position="136"/>
    </location>
</feature>
<dbReference type="AlphaFoldDB" id="A0A833SRU3"/>
<keyword evidence="5" id="KW-1185">Reference proteome</keyword>
<name>A0A833SRU3_PHYIN</name>
<accession>A0A833SRU3</accession>
<reference evidence="3" key="1">
    <citation type="submission" date="2020-04" db="EMBL/GenBank/DDBJ databases">
        <title>Hybrid Assembly of Korean Phytophthora infestans isolates.</title>
        <authorList>
            <person name="Prokchorchik M."/>
            <person name="Lee Y."/>
            <person name="Seo J."/>
            <person name="Cho J.-H."/>
            <person name="Park Y.-E."/>
            <person name="Jang D.-C."/>
            <person name="Im J.-S."/>
            <person name="Choi J.-G."/>
            <person name="Park H.-J."/>
            <person name="Lee G.-B."/>
            <person name="Lee Y.-G."/>
            <person name="Hong S.-Y."/>
            <person name="Cho K."/>
            <person name="Sohn K.H."/>
        </authorList>
    </citation>
    <scope>NUCLEOTIDE SEQUENCE</scope>
    <source>
        <strain evidence="3">KR_1_A1</strain>
        <strain evidence="4">KR_2_A2</strain>
    </source>
</reference>
<evidence type="ECO:0000256" key="2">
    <source>
        <dbReference type="SAM" id="MobiDB-lite"/>
    </source>
</evidence>
<dbReference type="CDD" id="cd22958">
    <property type="entry name" value="DD_DPY30_SDC1-like"/>
    <property type="match status" value="1"/>
</dbReference>
<evidence type="ECO:0000313" key="5">
    <source>
        <dbReference type="Proteomes" id="UP000602510"/>
    </source>
</evidence>
<sequence length="782" mass="91926">MPRLNKRELERCRQRREQWMEKHLPRVHAAKRPNAVYLENPKVLELLQHISDGLNELLMARPLSPLPWLADYLRRTCKLEYEVQSTVSESLILEMHRKRRVIQRALRDTKQNETEIKQLIRKIVLLEQDLKLVGRERRLKRIDYEFLEWEQPSVQSNWSIGPTKVPLSTNSSQDLDNERERLSHQLRLDLLAQRDLDSYFDKVIDEIIRALTNMLLTAPERPALWFVIYLRHHVNDSVPTPPGLSSSERKSSVTLGAASPQLFKTNFELTRKLEEIEQAQQSMHTRFLTMQQTFGQLQQEVAVRNKFIVKLSELHVTTRTQAIMDGTSVFLNSQKHWVPRGYLLTPKALSGAELLGLRRAESFLMERDEFYWKFLLRTQLEYDSATLIQSVWHGRRAFHAFQELLRRRRRAATLIQRNYFRYLFTRATSLPRWCRPGREVIVAPSIAQKCAISFRFYPKRDFPAGNYRREPKGTSIYELMEIARQDEMCAGFTTDGALKRFLPRMLSQLKPMMSSPSSANDEDNIDEATLTAQDGLYVKVFPNKDEKVINSAIVVEVPEDRFGLVRVVLDGIALTESVPVAKLTDRWKRVRVKRTKSKERRKTRAIVFGKGTPTIFTDDIENDSAIVDPGTPDTTYERIESDEEEVEESLEKEWRRIRRRRRNENVDDDPDYIFEDLATGRVMRRGHPNNTHEDPIARTRVIASRKKEYEDEKQSQFRARQLVCAVRIQCAWRSKRAREHLQQIFVLRAKERERERLVDQVGRQAKPRKTKRGGLFAKFRRR</sequence>
<organism evidence="3 5">
    <name type="scientific">Phytophthora infestans</name>
    <name type="common">Potato late blight agent</name>
    <name type="synonym">Botrytis infestans</name>
    <dbReference type="NCBI Taxonomy" id="4787"/>
    <lineage>
        <taxon>Eukaryota</taxon>
        <taxon>Sar</taxon>
        <taxon>Stramenopiles</taxon>
        <taxon>Oomycota</taxon>
        <taxon>Peronosporomycetes</taxon>
        <taxon>Peronosporales</taxon>
        <taxon>Peronosporaceae</taxon>
        <taxon>Phytophthora</taxon>
    </lineage>
</organism>
<dbReference type="EMBL" id="JAACNO010002201">
    <property type="protein sequence ID" value="KAF4135162.1"/>
    <property type="molecule type" value="Genomic_DNA"/>
</dbReference>
<keyword evidence="1" id="KW-0175">Coiled coil</keyword>
<evidence type="ECO:0000313" key="4">
    <source>
        <dbReference type="EMBL" id="KAF4135162.1"/>
    </source>
</evidence>
<dbReference type="Proteomes" id="UP000704712">
    <property type="component" value="Unassembled WGS sequence"/>
</dbReference>
<comment type="caution">
    <text evidence="3">The sequence shown here is derived from an EMBL/GenBank/DDBJ whole genome shotgun (WGS) entry which is preliminary data.</text>
</comment>
<dbReference type="EMBL" id="WSZM01000184">
    <property type="protein sequence ID" value="KAF4038987.1"/>
    <property type="molecule type" value="Genomic_DNA"/>
</dbReference>
<proteinExistence type="predicted"/>
<protein>
    <submittedName>
        <fullName evidence="3">Uncharacterized protein</fullName>
    </submittedName>
</protein>